<keyword evidence="2" id="KW-1185">Reference proteome</keyword>
<gene>
    <name evidence="1" type="ORF">ITI46_12260</name>
</gene>
<dbReference type="SUPFAM" id="SSF55298">
    <property type="entry name" value="YjgF-like"/>
    <property type="match status" value="1"/>
</dbReference>
<reference evidence="1 2" key="1">
    <citation type="submission" date="2020-11" db="EMBL/GenBank/DDBJ databases">
        <title>Streptomyces spirodelae sp. nov., isolated from duckweed.</title>
        <authorList>
            <person name="Saimee Y."/>
            <person name="Duangmal K."/>
        </authorList>
    </citation>
    <scope>NUCLEOTIDE SEQUENCE [LARGE SCALE GENOMIC DNA]</scope>
    <source>
        <strain evidence="1 2">S16-07</strain>
    </source>
</reference>
<comment type="caution">
    <text evidence="1">The sequence shown here is derived from an EMBL/GenBank/DDBJ whole genome shotgun (WGS) entry which is preliminary data.</text>
</comment>
<accession>A0ABS3XAL5</accession>
<dbReference type="InterPro" id="IPR035959">
    <property type="entry name" value="RutC-like_sf"/>
</dbReference>
<dbReference type="Proteomes" id="UP001519064">
    <property type="component" value="Unassembled WGS sequence"/>
</dbReference>
<organism evidence="1 2">
    <name type="scientific">Streptomyces oryzae</name>
    <dbReference type="NCBI Taxonomy" id="1434886"/>
    <lineage>
        <taxon>Bacteria</taxon>
        <taxon>Bacillati</taxon>
        <taxon>Actinomycetota</taxon>
        <taxon>Actinomycetes</taxon>
        <taxon>Kitasatosporales</taxon>
        <taxon>Streptomycetaceae</taxon>
        <taxon>Streptomyces</taxon>
    </lineage>
</organism>
<evidence type="ECO:0000313" key="1">
    <source>
        <dbReference type="EMBL" id="MBO8192435.1"/>
    </source>
</evidence>
<sequence>MPYTRSGNVPRTSGRLPLRDGLLTATGLLGQDLDVATGQLAARWCAAGVLAQAKRRLSRPWPSPPYTADSGLVCA</sequence>
<dbReference type="Gene3D" id="3.30.1330.40">
    <property type="entry name" value="RutC-like"/>
    <property type="match status" value="1"/>
</dbReference>
<dbReference type="EMBL" id="JADKMA010000050">
    <property type="protein sequence ID" value="MBO8192435.1"/>
    <property type="molecule type" value="Genomic_DNA"/>
</dbReference>
<evidence type="ECO:0000313" key="2">
    <source>
        <dbReference type="Proteomes" id="UP001519064"/>
    </source>
</evidence>
<proteinExistence type="predicted"/>
<name>A0ABS3XAL5_9ACTN</name>
<protein>
    <submittedName>
        <fullName evidence="1">Uncharacterized protein</fullName>
    </submittedName>
</protein>